<sequence>MDELDFLKQHWQKDQEFPKINKEQIQTMLYKSSSSLVKWIFIISVIELIVGITLNVFLYFKLDEQQDNALDIFSNIIDVLSYIVIIYFIYAFFRSYRKIKNTNNTKDLLADILNTRRTVGYYIKFNIYLIIFAISITSLSIIWEEDIMNRSIGHNILFFILLTIFMVGFGWLIIKLVKLYYKAIYIRLIKKLDKNYEDLIKLEEEYQK</sequence>
<accession>A0ABW3RHQ3</accession>
<reference evidence="3" key="1">
    <citation type="journal article" date="2019" name="Int. J. Syst. Evol. Microbiol.">
        <title>The Global Catalogue of Microorganisms (GCM) 10K type strain sequencing project: providing services to taxonomists for standard genome sequencing and annotation.</title>
        <authorList>
            <consortium name="The Broad Institute Genomics Platform"/>
            <consortium name="The Broad Institute Genome Sequencing Center for Infectious Disease"/>
            <person name="Wu L."/>
            <person name="Ma J."/>
        </authorList>
    </citation>
    <scope>NUCLEOTIDE SEQUENCE [LARGE SCALE GENOMIC DNA]</scope>
    <source>
        <strain evidence="3">CCUG 52468</strain>
    </source>
</reference>
<protein>
    <recommendedName>
        <fullName evidence="4">RDD family</fullName>
    </recommendedName>
</protein>
<feature type="transmembrane region" description="Helical" evidence="1">
    <location>
        <begin position="72"/>
        <end position="93"/>
    </location>
</feature>
<keyword evidence="1" id="KW-1133">Transmembrane helix</keyword>
<keyword evidence="3" id="KW-1185">Reference proteome</keyword>
<organism evidence="2 3">
    <name type="scientific">Sphingobacterium daejeonense</name>
    <dbReference type="NCBI Taxonomy" id="371142"/>
    <lineage>
        <taxon>Bacteria</taxon>
        <taxon>Pseudomonadati</taxon>
        <taxon>Bacteroidota</taxon>
        <taxon>Sphingobacteriia</taxon>
        <taxon>Sphingobacteriales</taxon>
        <taxon>Sphingobacteriaceae</taxon>
        <taxon>Sphingobacterium</taxon>
    </lineage>
</organism>
<dbReference type="RefSeq" id="WP_380894473.1">
    <property type="nucleotide sequence ID" value="NZ_JBHTKY010000001.1"/>
</dbReference>
<evidence type="ECO:0000313" key="3">
    <source>
        <dbReference type="Proteomes" id="UP001597205"/>
    </source>
</evidence>
<evidence type="ECO:0000313" key="2">
    <source>
        <dbReference type="EMBL" id="MFD1164248.1"/>
    </source>
</evidence>
<comment type="caution">
    <text evidence="2">The sequence shown here is derived from an EMBL/GenBank/DDBJ whole genome shotgun (WGS) entry which is preliminary data.</text>
</comment>
<evidence type="ECO:0000256" key="1">
    <source>
        <dbReference type="SAM" id="Phobius"/>
    </source>
</evidence>
<feature type="transmembrane region" description="Helical" evidence="1">
    <location>
        <begin position="155"/>
        <end position="181"/>
    </location>
</feature>
<dbReference type="EMBL" id="JBHTKY010000001">
    <property type="protein sequence ID" value="MFD1164248.1"/>
    <property type="molecule type" value="Genomic_DNA"/>
</dbReference>
<proteinExistence type="predicted"/>
<keyword evidence="1" id="KW-0812">Transmembrane</keyword>
<dbReference type="Proteomes" id="UP001597205">
    <property type="component" value="Unassembled WGS sequence"/>
</dbReference>
<keyword evidence="1" id="KW-0472">Membrane</keyword>
<feature type="transmembrane region" description="Helical" evidence="1">
    <location>
        <begin position="36"/>
        <end position="60"/>
    </location>
</feature>
<feature type="transmembrane region" description="Helical" evidence="1">
    <location>
        <begin position="125"/>
        <end position="143"/>
    </location>
</feature>
<name>A0ABW3RHQ3_9SPHI</name>
<gene>
    <name evidence="2" type="ORF">ACFQ2C_01370</name>
</gene>
<evidence type="ECO:0008006" key="4">
    <source>
        <dbReference type="Google" id="ProtNLM"/>
    </source>
</evidence>